<organism evidence="1">
    <name type="scientific">marine metagenome</name>
    <dbReference type="NCBI Taxonomy" id="408172"/>
    <lineage>
        <taxon>unclassified sequences</taxon>
        <taxon>metagenomes</taxon>
        <taxon>ecological metagenomes</taxon>
    </lineage>
</organism>
<reference evidence="1" key="1">
    <citation type="submission" date="2018-05" db="EMBL/GenBank/DDBJ databases">
        <authorList>
            <person name="Lanie J.A."/>
            <person name="Ng W.-L."/>
            <person name="Kazmierczak K.M."/>
            <person name="Andrzejewski T.M."/>
            <person name="Davidsen T.M."/>
            <person name="Wayne K.J."/>
            <person name="Tettelin H."/>
            <person name="Glass J.I."/>
            <person name="Rusch D."/>
            <person name="Podicherti R."/>
            <person name="Tsui H.-C.T."/>
            <person name="Winkler M.E."/>
        </authorList>
    </citation>
    <scope>NUCLEOTIDE SEQUENCE</scope>
</reference>
<feature type="non-terminal residue" evidence="1">
    <location>
        <position position="61"/>
    </location>
</feature>
<sequence length="61" mass="6720">MGLSEERILQTIFEVVDEVNKMLPEEERLEKLSGTLLAGDEGGLDSLGLITFIVEVEGRAE</sequence>
<gene>
    <name evidence="1" type="ORF">METZ01_LOCUS401712</name>
</gene>
<dbReference type="EMBL" id="UINC01153895">
    <property type="protein sequence ID" value="SVD48858.1"/>
    <property type="molecule type" value="Genomic_DNA"/>
</dbReference>
<evidence type="ECO:0000313" key="1">
    <source>
        <dbReference type="EMBL" id="SVD48858.1"/>
    </source>
</evidence>
<protein>
    <recommendedName>
        <fullName evidence="2">Carrier domain-containing protein</fullName>
    </recommendedName>
</protein>
<evidence type="ECO:0008006" key="2">
    <source>
        <dbReference type="Google" id="ProtNLM"/>
    </source>
</evidence>
<dbReference type="AlphaFoldDB" id="A0A382VSH8"/>
<accession>A0A382VSH8</accession>
<name>A0A382VSH8_9ZZZZ</name>
<proteinExistence type="predicted"/>